<reference evidence="3" key="1">
    <citation type="submission" date="2025-08" db="UniProtKB">
        <authorList>
            <consortium name="RefSeq"/>
        </authorList>
    </citation>
    <scope>IDENTIFICATION</scope>
    <source>
        <tissue evidence="3">Adult</tissue>
    </source>
</reference>
<accession>A0ABM3JZ12</accession>
<proteinExistence type="predicted"/>
<feature type="compositionally biased region" description="Basic and acidic residues" evidence="1">
    <location>
        <begin position="35"/>
        <end position="52"/>
    </location>
</feature>
<protein>
    <submittedName>
        <fullName evidence="3">Uncharacterized protein LOC125778899</fullName>
    </submittedName>
</protein>
<evidence type="ECO:0000313" key="3">
    <source>
        <dbReference type="RefSeq" id="XP_049314470.1"/>
    </source>
</evidence>
<evidence type="ECO:0000313" key="2">
    <source>
        <dbReference type="Proteomes" id="UP001652620"/>
    </source>
</evidence>
<evidence type="ECO:0000256" key="1">
    <source>
        <dbReference type="SAM" id="MobiDB-lite"/>
    </source>
</evidence>
<dbReference type="GeneID" id="125778899"/>
<feature type="region of interest" description="Disordered" evidence="1">
    <location>
        <begin position="28"/>
        <end position="59"/>
    </location>
</feature>
<dbReference type="RefSeq" id="XP_049314470.1">
    <property type="nucleotide sequence ID" value="XM_049458513.1"/>
</dbReference>
<feature type="region of interest" description="Disordered" evidence="1">
    <location>
        <begin position="119"/>
        <end position="138"/>
    </location>
</feature>
<sequence length="188" mass="20617">MSASQPHQQGRRHSLNAYFSFVDPTTITTTANKKCNGDDESSRRSAEKESKQRTQSAVAAENNNRAITNALTPTSLQVPTNEQATKKITRQGESVPTKKSPSVQTGIDRYVNIKRKLSPSKSAVNPKKFQGSTPNKNKTEVLNGNRFAILSNGSDDDAKGTTTVVHANVLSKALLIETFLFWYVHPSL</sequence>
<keyword evidence="2" id="KW-1185">Reference proteome</keyword>
<dbReference type="Proteomes" id="UP001652620">
    <property type="component" value="Chromosome 5"/>
</dbReference>
<gene>
    <name evidence="3" type="primary">LOC125778899</name>
</gene>
<name>A0ABM3JZ12_BACDO</name>
<organism evidence="2 3">
    <name type="scientific">Bactrocera dorsalis</name>
    <name type="common">Oriental fruit fly</name>
    <name type="synonym">Dacus dorsalis</name>
    <dbReference type="NCBI Taxonomy" id="27457"/>
    <lineage>
        <taxon>Eukaryota</taxon>
        <taxon>Metazoa</taxon>
        <taxon>Ecdysozoa</taxon>
        <taxon>Arthropoda</taxon>
        <taxon>Hexapoda</taxon>
        <taxon>Insecta</taxon>
        <taxon>Pterygota</taxon>
        <taxon>Neoptera</taxon>
        <taxon>Endopterygota</taxon>
        <taxon>Diptera</taxon>
        <taxon>Brachycera</taxon>
        <taxon>Muscomorpha</taxon>
        <taxon>Tephritoidea</taxon>
        <taxon>Tephritidae</taxon>
        <taxon>Bactrocera</taxon>
        <taxon>Bactrocera</taxon>
    </lineage>
</organism>